<protein>
    <submittedName>
        <fullName evidence="2">Tetratricopeptide repeat protein</fullName>
    </submittedName>
</protein>
<dbReference type="Gene3D" id="1.25.40.10">
    <property type="entry name" value="Tetratricopeptide repeat domain"/>
    <property type="match status" value="1"/>
</dbReference>
<reference evidence="2 3" key="1">
    <citation type="submission" date="2019-01" db="EMBL/GenBank/DDBJ databases">
        <title>Insights into ecological role of a new deltaproteobacterial order Candidatus Sinidesulfobacterales (Sva0485) by metagenomics and metatranscriptomics.</title>
        <authorList>
            <person name="Tan S."/>
            <person name="Liu J."/>
            <person name="Fang Y."/>
            <person name="Hedlund B.P."/>
            <person name="Lian Z.H."/>
            <person name="Huang L.Y."/>
            <person name="Li J.T."/>
            <person name="Huang L.N."/>
            <person name="Li W.J."/>
            <person name="Jiang H.C."/>
            <person name="Dong H.L."/>
            <person name="Shu W.S."/>
        </authorList>
    </citation>
    <scope>NUCLEOTIDE SEQUENCE [LARGE SCALE GENOMIC DNA]</scope>
    <source>
        <strain evidence="2">AP3</strain>
    </source>
</reference>
<dbReference type="Pfam" id="PF14559">
    <property type="entry name" value="TPR_19"/>
    <property type="match status" value="1"/>
</dbReference>
<name>A0A519BB54_9DELT</name>
<evidence type="ECO:0000256" key="1">
    <source>
        <dbReference type="SAM" id="MobiDB-lite"/>
    </source>
</evidence>
<comment type="caution">
    <text evidence="2">The sequence shown here is derived from an EMBL/GenBank/DDBJ whole genome shotgun (WGS) entry which is preliminary data.</text>
</comment>
<accession>A0A519BB54</accession>
<feature type="region of interest" description="Disordered" evidence="1">
    <location>
        <begin position="1"/>
        <end position="23"/>
    </location>
</feature>
<dbReference type="AlphaFoldDB" id="A0A519BB54"/>
<sequence>MKNTNENETQVRQDASPAEIETASNEAKKYDLLKEYIDAFRQSYDIDSEYNKNDKELDENGKRILFDKIICNYYEILIGAFKNLAKYNKKYTDELIAVYAEMWKMSPRVKDRDYFTPYLYDLCKFLFENKEFGKLTFFYNLMIFSREIPFLAYNEEMESYLRDAHLQMGEEDPFEEFRRKKKENVSGGFDINSFNELYERFFQILKLWKERTEGYYSKDEIFFMTGLFILDELIDLFYINNEEKLSEVKGFESIDGDRSIYNSIYNEKIYNELMLYYNSALKYLKKATAYNPNNPRYFYEYARCLKNSGKSNEAEIFFKKAFDLNTNENKDAP</sequence>
<dbReference type="Proteomes" id="UP000320813">
    <property type="component" value="Unassembled WGS sequence"/>
</dbReference>
<evidence type="ECO:0000313" key="2">
    <source>
        <dbReference type="EMBL" id="RZD14486.1"/>
    </source>
</evidence>
<feature type="compositionally biased region" description="Polar residues" evidence="1">
    <location>
        <begin position="1"/>
        <end position="13"/>
    </location>
</feature>
<dbReference type="EMBL" id="SGBD01000002">
    <property type="protein sequence ID" value="RZD14486.1"/>
    <property type="molecule type" value="Genomic_DNA"/>
</dbReference>
<dbReference type="SUPFAM" id="SSF48452">
    <property type="entry name" value="TPR-like"/>
    <property type="match status" value="1"/>
</dbReference>
<evidence type="ECO:0000313" key="3">
    <source>
        <dbReference type="Proteomes" id="UP000320813"/>
    </source>
</evidence>
<gene>
    <name evidence="2" type="ORF">EVJ47_04775</name>
</gene>
<organism evidence="2 3">
    <name type="scientific">Candidatus Acidulodesulfobacterium ferriphilum</name>
    <dbReference type="NCBI Taxonomy" id="2597223"/>
    <lineage>
        <taxon>Bacteria</taxon>
        <taxon>Deltaproteobacteria</taxon>
        <taxon>Candidatus Acidulodesulfobacterales</taxon>
        <taxon>Candidatus Acidulodesulfobacterium</taxon>
    </lineage>
</organism>
<dbReference type="InterPro" id="IPR011990">
    <property type="entry name" value="TPR-like_helical_dom_sf"/>
</dbReference>
<proteinExistence type="predicted"/>